<evidence type="ECO:0000313" key="1">
    <source>
        <dbReference type="EMBL" id="RGD72747.1"/>
    </source>
</evidence>
<dbReference type="EMBL" id="QUSK01000047">
    <property type="protein sequence ID" value="RGD72747.1"/>
    <property type="molecule type" value="Genomic_DNA"/>
</dbReference>
<reference evidence="1 2" key="1">
    <citation type="submission" date="2018-08" db="EMBL/GenBank/DDBJ databases">
        <title>A genome reference for cultivated species of the human gut microbiota.</title>
        <authorList>
            <person name="Zou Y."/>
            <person name="Xue W."/>
            <person name="Luo G."/>
        </authorList>
    </citation>
    <scope>NUCLEOTIDE SEQUENCE [LARGE SCALE GENOMIC DNA]</scope>
    <source>
        <strain evidence="1 2">TF08-11</strain>
    </source>
</reference>
<organism evidence="1 2">
    <name type="scientific">Faecalicoccus pleomorphus</name>
    <dbReference type="NCBI Taxonomy" id="1323"/>
    <lineage>
        <taxon>Bacteria</taxon>
        <taxon>Bacillati</taxon>
        <taxon>Bacillota</taxon>
        <taxon>Erysipelotrichia</taxon>
        <taxon>Erysipelotrichales</taxon>
        <taxon>Erysipelotrichaceae</taxon>
        <taxon>Faecalicoccus</taxon>
    </lineage>
</organism>
<dbReference type="Proteomes" id="UP000260721">
    <property type="component" value="Unassembled WGS sequence"/>
</dbReference>
<dbReference type="AlphaFoldDB" id="A0A3E3DTX8"/>
<gene>
    <name evidence="1" type="ORF">DXC78_12620</name>
</gene>
<proteinExistence type="predicted"/>
<name>A0A3E3DTX8_9FIRM</name>
<comment type="caution">
    <text evidence="1">The sequence shown here is derived from an EMBL/GenBank/DDBJ whole genome shotgun (WGS) entry which is preliminary data.</text>
</comment>
<accession>A0A3E3DTX8</accession>
<evidence type="ECO:0000313" key="2">
    <source>
        <dbReference type="Proteomes" id="UP000260721"/>
    </source>
</evidence>
<protein>
    <submittedName>
        <fullName evidence="1">Uncharacterized protein</fullName>
    </submittedName>
</protein>
<sequence length="138" mass="16406">MLIALLLFKLLLEPLANEPGNYIHCDWKYKRVKYTLKHNLTPFTLEGVFVQQTDYIMAQILCVMNSANIVTQSQSESHDKPKKNHISKFEDYKYESQKLNFCDFFIQKNLFRYKIFSFEKSKKCTFLKNSLNSTKKLM</sequence>